<evidence type="ECO:0000313" key="5">
    <source>
        <dbReference type="EMBL" id="PIK47450.1"/>
    </source>
</evidence>
<dbReference type="AlphaFoldDB" id="A0A2G8KHK4"/>
<proteinExistence type="predicted"/>
<dbReference type="EMBL" id="MRZV01000580">
    <property type="protein sequence ID" value="PIK47450.1"/>
    <property type="molecule type" value="Genomic_DNA"/>
</dbReference>
<feature type="binding site" evidence="2">
    <location>
        <position position="49"/>
    </location>
    <ligand>
        <name>3'-phosphoadenylyl sulfate</name>
        <dbReference type="ChEBI" id="CHEBI:58339"/>
    </ligand>
</feature>
<dbReference type="Proteomes" id="UP000230750">
    <property type="component" value="Unassembled WGS sequence"/>
</dbReference>
<organism evidence="5 6">
    <name type="scientific">Stichopus japonicus</name>
    <name type="common">Sea cucumber</name>
    <dbReference type="NCBI Taxonomy" id="307972"/>
    <lineage>
        <taxon>Eukaryota</taxon>
        <taxon>Metazoa</taxon>
        <taxon>Echinodermata</taxon>
        <taxon>Eleutherozoa</taxon>
        <taxon>Echinozoa</taxon>
        <taxon>Holothuroidea</taxon>
        <taxon>Aspidochirotacea</taxon>
        <taxon>Aspidochirotida</taxon>
        <taxon>Stichopodidae</taxon>
        <taxon>Apostichopus</taxon>
    </lineage>
</organism>
<protein>
    <recommendedName>
        <fullName evidence="7">Sulfotransferase</fullName>
    </recommendedName>
</protein>
<dbReference type="Gene3D" id="3.40.50.300">
    <property type="entry name" value="P-loop containing nucleotide triphosphate hydrolases"/>
    <property type="match status" value="1"/>
</dbReference>
<sequence length="172" mass="19706">MPRSTPEQVTVEKSPSYFITEEVPQRIHDMSSTVKLLLVVRDPVQRAISDHTQSLSKGKTRTLEQRIMKETDPGPSTRELHRQDRVIRETLSALVGLLPPISDLDRERRRPRDEAGRRQADVQEFLNLEKIVNEDYFFFNETKGFPCLKRDPHEAVPKCLDGSKGATPGRES</sequence>
<dbReference type="InterPro" id="IPR027417">
    <property type="entry name" value="P-loop_NTPase"/>
</dbReference>
<evidence type="ECO:0008006" key="7">
    <source>
        <dbReference type="Google" id="ProtNLM"/>
    </source>
</evidence>
<feature type="binding site" evidence="2">
    <location>
        <position position="41"/>
    </location>
    <ligand>
        <name>3'-phosphoadenylyl sulfate</name>
        <dbReference type="ChEBI" id="CHEBI:58339"/>
    </ligand>
</feature>
<dbReference type="PANTHER" id="PTHR10605">
    <property type="entry name" value="HEPARAN SULFATE SULFOTRANSFERASE"/>
    <property type="match status" value="1"/>
</dbReference>
<evidence type="ECO:0000256" key="2">
    <source>
        <dbReference type="PIRSR" id="PIRSR637359-2"/>
    </source>
</evidence>
<feature type="disulfide bond" evidence="3">
    <location>
        <begin position="147"/>
        <end position="159"/>
    </location>
</feature>
<name>A0A2G8KHK4_STIJA</name>
<evidence type="ECO:0000256" key="1">
    <source>
        <dbReference type="ARBA" id="ARBA00022679"/>
    </source>
</evidence>
<evidence type="ECO:0000313" key="6">
    <source>
        <dbReference type="Proteomes" id="UP000230750"/>
    </source>
</evidence>
<dbReference type="STRING" id="307972.A0A2G8KHK4"/>
<accession>A0A2G8KHK4</accession>
<evidence type="ECO:0000256" key="3">
    <source>
        <dbReference type="PIRSR" id="PIRSR637359-3"/>
    </source>
</evidence>
<dbReference type="OrthoDB" id="411451at2759"/>
<comment type="caution">
    <text evidence="5">The sequence shown here is derived from an EMBL/GenBank/DDBJ whole genome shotgun (WGS) entry which is preliminary data.</text>
</comment>
<evidence type="ECO:0000256" key="4">
    <source>
        <dbReference type="SAM" id="MobiDB-lite"/>
    </source>
</evidence>
<keyword evidence="3" id="KW-1015">Disulfide bond</keyword>
<dbReference type="PANTHER" id="PTHR10605:SF72">
    <property type="entry name" value="HEPARAN SULFATE 3-O SULFOTRANSFERASE-B, ISOFORM A"/>
    <property type="match status" value="1"/>
</dbReference>
<dbReference type="GO" id="GO:0008467">
    <property type="term" value="F:[heparan sulfate]-glucosamine 3-sulfotransferase activity"/>
    <property type="evidence" value="ECO:0007669"/>
    <property type="project" value="TreeGrafter"/>
</dbReference>
<dbReference type="SUPFAM" id="SSF52540">
    <property type="entry name" value="P-loop containing nucleoside triphosphate hydrolases"/>
    <property type="match status" value="1"/>
</dbReference>
<gene>
    <name evidence="5" type="ORF">BSL78_15701</name>
</gene>
<reference evidence="5 6" key="1">
    <citation type="journal article" date="2017" name="PLoS Biol.">
        <title>The sea cucumber genome provides insights into morphological evolution and visceral regeneration.</title>
        <authorList>
            <person name="Zhang X."/>
            <person name="Sun L."/>
            <person name="Yuan J."/>
            <person name="Sun Y."/>
            <person name="Gao Y."/>
            <person name="Zhang L."/>
            <person name="Li S."/>
            <person name="Dai H."/>
            <person name="Hamel J.F."/>
            <person name="Liu C."/>
            <person name="Yu Y."/>
            <person name="Liu S."/>
            <person name="Lin W."/>
            <person name="Guo K."/>
            <person name="Jin S."/>
            <person name="Xu P."/>
            <person name="Storey K.B."/>
            <person name="Huan P."/>
            <person name="Zhang T."/>
            <person name="Zhou Y."/>
            <person name="Zhang J."/>
            <person name="Lin C."/>
            <person name="Li X."/>
            <person name="Xing L."/>
            <person name="Huo D."/>
            <person name="Sun M."/>
            <person name="Wang L."/>
            <person name="Mercier A."/>
            <person name="Li F."/>
            <person name="Yang H."/>
            <person name="Xiang J."/>
        </authorList>
    </citation>
    <scope>NUCLEOTIDE SEQUENCE [LARGE SCALE GENOMIC DNA]</scope>
    <source>
        <strain evidence="5">Shaxun</strain>
        <tissue evidence="5">Muscle</tissue>
    </source>
</reference>
<dbReference type="InterPro" id="IPR037359">
    <property type="entry name" value="NST/OST"/>
</dbReference>
<keyword evidence="1" id="KW-0808">Transferase</keyword>
<keyword evidence="6" id="KW-1185">Reference proteome</keyword>
<feature type="region of interest" description="Disordered" evidence="4">
    <location>
        <begin position="149"/>
        <end position="172"/>
    </location>
</feature>